<dbReference type="RefSeq" id="WP_006824859.1">
    <property type="nucleotide sequence ID" value="NZ_AOIL01000013.1"/>
</dbReference>
<name>M0ACN3_9EURY</name>
<evidence type="ECO:0000313" key="2">
    <source>
        <dbReference type="EMBL" id="ELY95632.1"/>
    </source>
</evidence>
<evidence type="ECO:0000256" key="1">
    <source>
        <dbReference type="SAM" id="Phobius"/>
    </source>
</evidence>
<sequence>MGRYGSLNYARLTKTGFLLGLGVFALGAGGELAGNAFYGGLPGWEHTLFFYAEVLGLLIGFFSPWVFGIVLPLTE</sequence>
<accession>M0ACN3</accession>
<dbReference type="Pfam" id="PF25259">
    <property type="entry name" value="DUF7860"/>
    <property type="match status" value="1"/>
</dbReference>
<keyword evidence="1" id="KW-0472">Membrane</keyword>
<dbReference type="EMBL" id="AOIL01000013">
    <property type="protein sequence ID" value="ELY95632.1"/>
    <property type="molecule type" value="Genomic_DNA"/>
</dbReference>
<dbReference type="PATRIC" id="fig|1230458.4.peg.1031"/>
<gene>
    <name evidence="2" type="ORF">C484_05085</name>
</gene>
<dbReference type="AlphaFoldDB" id="M0ACN3"/>
<keyword evidence="1" id="KW-0812">Transmembrane</keyword>
<dbReference type="OrthoDB" id="201415at2157"/>
<feature type="transmembrane region" description="Helical" evidence="1">
    <location>
        <begin position="49"/>
        <end position="73"/>
    </location>
</feature>
<keyword evidence="1" id="KW-1133">Transmembrane helix</keyword>
<keyword evidence="3" id="KW-1185">Reference proteome</keyword>
<dbReference type="InterPro" id="IPR057182">
    <property type="entry name" value="DUF7860"/>
</dbReference>
<evidence type="ECO:0000313" key="3">
    <source>
        <dbReference type="Proteomes" id="UP000011648"/>
    </source>
</evidence>
<dbReference type="Proteomes" id="UP000011648">
    <property type="component" value="Unassembled WGS sequence"/>
</dbReference>
<comment type="caution">
    <text evidence="2">The sequence shown here is derived from an EMBL/GenBank/DDBJ whole genome shotgun (WGS) entry which is preliminary data.</text>
</comment>
<protein>
    <submittedName>
        <fullName evidence="2">Uncharacterized protein</fullName>
    </submittedName>
</protein>
<proteinExistence type="predicted"/>
<organism evidence="2 3">
    <name type="scientific">Natrialba taiwanensis DSM 12281</name>
    <dbReference type="NCBI Taxonomy" id="1230458"/>
    <lineage>
        <taxon>Archaea</taxon>
        <taxon>Methanobacteriati</taxon>
        <taxon>Methanobacteriota</taxon>
        <taxon>Stenosarchaea group</taxon>
        <taxon>Halobacteria</taxon>
        <taxon>Halobacteriales</taxon>
        <taxon>Natrialbaceae</taxon>
        <taxon>Natrialba</taxon>
    </lineage>
</organism>
<reference evidence="2 3" key="1">
    <citation type="journal article" date="2014" name="PLoS Genet.">
        <title>Phylogenetically driven sequencing of extremely halophilic archaea reveals strategies for static and dynamic osmo-response.</title>
        <authorList>
            <person name="Becker E.A."/>
            <person name="Seitzer P.M."/>
            <person name="Tritt A."/>
            <person name="Larsen D."/>
            <person name="Krusor M."/>
            <person name="Yao A.I."/>
            <person name="Wu D."/>
            <person name="Madern D."/>
            <person name="Eisen J.A."/>
            <person name="Darling A.E."/>
            <person name="Facciotti M.T."/>
        </authorList>
    </citation>
    <scope>NUCLEOTIDE SEQUENCE [LARGE SCALE GENOMIC DNA]</scope>
    <source>
        <strain evidence="2 3">DSM 12281</strain>
    </source>
</reference>